<protein>
    <recommendedName>
        <fullName evidence="4">DUF1275 domain-containing protein</fullName>
    </recommendedName>
</protein>
<accession>A0ABP3IT07</accession>
<keyword evidence="1" id="KW-1133">Transmembrane helix</keyword>
<evidence type="ECO:0000313" key="2">
    <source>
        <dbReference type="EMBL" id="GAA0416367.1"/>
    </source>
</evidence>
<feature type="transmembrane region" description="Helical" evidence="1">
    <location>
        <begin position="129"/>
        <end position="149"/>
    </location>
</feature>
<sequence length="245" mass="24543">MQDPETLVRPPRNTRDPLPLTIVLLTVTGGMLDAISFLGLGQVFVGMMTGNVVTFGFALGGAPLVTEPAPLLALTGFAAGVATTARVARRQQVAGCGRWFAAVLSLEFMLLLTAALLSAAPRAATGRHAVITVLAVTMGMRCAALRSLAVPELQATFALTGALIALLHDLCTGSAQPLRTVRRLGIIGATGTGAAAGAVALTHLGLGGALVTVALAVAALAVALQWRSAPAPAGAPSPVRGGCGG</sequence>
<dbReference type="Pfam" id="PF06912">
    <property type="entry name" value="DUF1275"/>
    <property type="match status" value="1"/>
</dbReference>
<dbReference type="PANTHER" id="PTHR37314:SF4">
    <property type="entry name" value="UPF0700 TRANSMEMBRANE PROTEIN YOAK"/>
    <property type="match status" value="1"/>
</dbReference>
<proteinExistence type="predicted"/>
<keyword evidence="1" id="KW-0812">Transmembrane</keyword>
<feature type="transmembrane region" description="Helical" evidence="1">
    <location>
        <begin position="207"/>
        <end position="226"/>
    </location>
</feature>
<dbReference type="Proteomes" id="UP001500879">
    <property type="component" value="Unassembled WGS sequence"/>
</dbReference>
<dbReference type="InterPro" id="IPR010699">
    <property type="entry name" value="DUF1275"/>
</dbReference>
<feature type="transmembrane region" description="Helical" evidence="1">
    <location>
        <begin position="20"/>
        <end position="40"/>
    </location>
</feature>
<feature type="transmembrane region" description="Helical" evidence="1">
    <location>
        <begin position="99"/>
        <end position="117"/>
    </location>
</feature>
<dbReference type="PANTHER" id="PTHR37314">
    <property type="entry name" value="SLR0142 PROTEIN"/>
    <property type="match status" value="1"/>
</dbReference>
<keyword evidence="3" id="KW-1185">Reference proteome</keyword>
<feature type="transmembrane region" description="Helical" evidence="1">
    <location>
        <begin position="52"/>
        <end position="79"/>
    </location>
</feature>
<evidence type="ECO:0008006" key="4">
    <source>
        <dbReference type="Google" id="ProtNLM"/>
    </source>
</evidence>
<keyword evidence="1" id="KW-0472">Membrane</keyword>
<evidence type="ECO:0000256" key="1">
    <source>
        <dbReference type="SAM" id="Phobius"/>
    </source>
</evidence>
<reference evidence="3" key="1">
    <citation type="journal article" date="2019" name="Int. J. Syst. Evol. Microbiol.">
        <title>The Global Catalogue of Microorganisms (GCM) 10K type strain sequencing project: providing services to taxonomists for standard genome sequencing and annotation.</title>
        <authorList>
            <consortium name="The Broad Institute Genomics Platform"/>
            <consortium name="The Broad Institute Genome Sequencing Center for Infectious Disease"/>
            <person name="Wu L."/>
            <person name="Ma J."/>
        </authorList>
    </citation>
    <scope>NUCLEOTIDE SEQUENCE [LARGE SCALE GENOMIC DNA]</scope>
    <source>
        <strain evidence="3">JCM 4788</strain>
    </source>
</reference>
<organism evidence="2 3">
    <name type="scientific">Streptomyces luteireticuli</name>
    <dbReference type="NCBI Taxonomy" id="173858"/>
    <lineage>
        <taxon>Bacteria</taxon>
        <taxon>Bacillati</taxon>
        <taxon>Actinomycetota</taxon>
        <taxon>Actinomycetes</taxon>
        <taxon>Kitasatosporales</taxon>
        <taxon>Streptomycetaceae</taxon>
        <taxon>Streptomyces</taxon>
    </lineage>
</organism>
<comment type="caution">
    <text evidence="2">The sequence shown here is derived from an EMBL/GenBank/DDBJ whole genome shotgun (WGS) entry which is preliminary data.</text>
</comment>
<evidence type="ECO:0000313" key="3">
    <source>
        <dbReference type="Proteomes" id="UP001500879"/>
    </source>
</evidence>
<gene>
    <name evidence="2" type="ORF">GCM10010357_42210</name>
</gene>
<name>A0ABP3IT07_9ACTN</name>
<dbReference type="EMBL" id="BAAABX010000048">
    <property type="protein sequence ID" value="GAA0416367.1"/>
    <property type="molecule type" value="Genomic_DNA"/>
</dbReference>